<dbReference type="PANTHER" id="PTHR22298">
    <property type="entry name" value="ENDO-1,4-BETA-GLUCANASE"/>
    <property type="match status" value="1"/>
</dbReference>
<evidence type="ECO:0000259" key="10">
    <source>
        <dbReference type="Pfam" id="PF00759"/>
    </source>
</evidence>
<evidence type="ECO:0000256" key="2">
    <source>
        <dbReference type="ARBA" id="ARBA00007072"/>
    </source>
</evidence>
<dbReference type="EMBL" id="OZ034821">
    <property type="protein sequence ID" value="CAL1405195.1"/>
    <property type="molecule type" value="Genomic_DNA"/>
</dbReference>
<feature type="domain" description="Glycoside hydrolase family 9" evidence="10">
    <location>
        <begin position="40"/>
        <end position="482"/>
    </location>
</feature>
<evidence type="ECO:0000256" key="3">
    <source>
        <dbReference type="ARBA" id="ARBA00012601"/>
    </source>
</evidence>
<feature type="chain" id="PRO_5043707610" description="cellulase" evidence="9">
    <location>
        <begin position="29"/>
        <end position="491"/>
    </location>
</feature>
<evidence type="ECO:0000256" key="7">
    <source>
        <dbReference type="ARBA" id="ARBA00023295"/>
    </source>
</evidence>
<evidence type="ECO:0000313" key="11">
    <source>
        <dbReference type="EMBL" id="CAL1405195.1"/>
    </source>
</evidence>
<keyword evidence="9" id="KW-0732">Signal</keyword>
<dbReference type="InterPro" id="IPR012341">
    <property type="entry name" value="6hp_glycosidase-like_sf"/>
</dbReference>
<dbReference type="FunFam" id="1.50.10.10:FF:000020">
    <property type="entry name" value="Endoglucanase"/>
    <property type="match status" value="1"/>
</dbReference>
<evidence type="ECO:0000256" key="5">
    <source>
        <dbReference type="ARBA" id="ARBA00023001"/>
    </source>
</evidence>
<dbReference type="InterPro" id="IPR001701">
    <property type="entry name" value="Glyco_hydro_9"/>
</dbReference>
<evidence type="ECO:0000256" key="6">
    <source>
        <dbReference type="ARBA" id="ARBA00023277"/>
    </source>
</evidence>
<gene>
    <name evidence="11" type="ORF">LTRI10_LOCUS44996</name>
</gene>
<organism evidence="11 12">
    <name type="scientific">Linum trigynum</name>
    <dbReference type="NCBI Taxonomy" id="586398"/>
    <lineage>
        <taxon>Eukaryota</taxon>
        <taxon>Viridiplantae</taxon>
        <taxon>Streptophyta</taxon>
        <taxon>Embryophyta</taxon>
        <taxon>Tracheophyta</taxon>
        <taxon>Spermatophyta</taxon>
        <taxon>Magnoliopsida</taxon>
        <taxon>eudicotyledons</taxon>
        <taxon>Gunneridae</taxon>
        <taxon>Pentapetalae</taxon>
        <taxon>rosids</taxon>
        <taxon>fabids</taxon>
        <taxon>Malpighiales</taxon>
        <taxon>Linaceae</taxon>
        <taxon>Linum</taxon>
    </lineage>
</organism>
<comment type="catalytic activity">
    <reaction evidence="1">
        <text>Endohydrolysis of (1-&gt;4)-beta-D-glucosidic linkages in cellulose, lichenin and cereal beta-D-glucans.</text>
        <dbReference type="EC" id="3.2.1.4"/>
    </reaction>
</comment>
<dbReference type="EC" id="3.2.1.4" evidence="3"/>
<keyword evidence="12" id="KW-1185">Reference proteome</keyword>
<keyword evidence="8" id="KW-0624">Polysaccharide degradation</keyword>
<dbReference type="Pfam" id="PF00759">
    <property type="entry name" value="Glyco_hydro_9"/>
    <property type="match status" value="1"/>
</dbReference>
<dbReference type="SUPFAM" id="SSF48208">
    <property type="entry name" value="Six-hairpin glycosidases"/>
    <property type="match status" value="1"/>
</dbReference>
<evidence type="ECO:0000256" key="8">
    <source>
        <dbReference type="ARBA" id="ARBA00023326"/>
    </source>
</evidence>
<evidence type="ECO:0000256" key="9">
    <source>
        <dbReference type="SAM" id="SignalP"/>
    </source>
</evidence>
<feature type="signal peptide" evidence="9">
    <location>
        <begin position="1"/>
        <end position="28"/>
    </location>
</feature>
<dbReference type="Gene3D" id="1.50.10.10">
    <property type="match status" value="1"/>
</dbReference>
<keyword evidence="5" id="KW-0136">Cellulose degradation</keyword>
<dbReference type="Proteomes" id="UP001497516">
    <property type="component" value="Chromosome 8"/>
</dbReference>
<reference evidence="11 12" key="1">
    <citation type="submission" date="2024-04" db="EMBL/GenBank/DDBJ databases">
        <authorList>
            <person name="Fracassetti M."/>
        </authorList>
    </citation>
    <scope>NUCLEOTIDE SEQUENCE [LARGE SCALE GENOMIC DNA]</scope>
</reference>
<evidence type="ECO:0000313" key="12">
    <source>
        <dbReference type="Proteomes" id="UP001497516"/>
    </source>
</evidence>
<sequence length="491" mass="53763">MSHKSTGRFLIFLLASALAAGIPTVAAAARHPSSSVPHDYGDALTKCIMFFEGQRSGKLPPTQRLTWRRDSALKDGSDIGMDLVGGYYDAGDNVKFHLPMAWTTTMIGWSVLEFGNKMGYPDLRHSLYALRWGTDYFLKATSVPDRIVAQVADPVLDHDCWERPEDMDTPRNSYVLNASHPGSEVAGEIAAALAVGALAFRKISPSYTKLLLNRAIQVFEFGDKHRGSYAQSVGAGACPFYCSSNGYMDELAWGAAWLFKATGDNKYAYYVKSNLGTSLTAFNWDSKFAGVYVLLAYLDYAYAANADNLVCAIMPESPFKTYTFTPGGLLYAEGASCNMQNPTALCFLLAAYTRVLRAQNRVVQCGDVNIAPSRLDRFVKGQVDYILGSNPLGMLYMVGYGSKYPQRIHHRGSVLPDVRKHPERIGCSEGCRFFKNVTSNPNVLTGAVVGGPDVYDGFQDSRLVVSQSEPTTYINAPFVGVLAFVKGRTNV</sequence>
<keyword evidence="7" id="KW-0326">Glycosidase</keyword>
<keyword evidence="6" id="KW-0119">Carbohydrate metabolism</keyword>
<name>A0AAV2G3F7_9ROSI</name>
<dbReference type="InterPro" id="IPR008928">
    <property type="entry name" value="6-hairpin_glycosidase_sf"/>
</dbReference>
<protein>
    <recommendedName>
        <fullName evidence="3">cellulase</fullName>
        <ecNumber evidence="3">3.2.1.4</ecNumber>
    </recommendedName>
</protein>
<accession>A0AAV2G3F7</accession>
<evidence type="ECO:0000256" key="1">
    <source>
        <dbReference type="ARBA" id="ARBA00000966"/>
    </source>
</evidence>
<comment type="similarity">
    <text evidence="2">Belongs to the glycosyl hydrolase 9 (cellulase E) family.</text>
</comment>
<dbReference type="GO" id="GO:0008810">
    <property type="term" value="F:cellulase activity"/>
    <property type="evidence" value="ECO:0007669"/>
    <property type="project" value="UniProtKB-EC"/>
</dbReference>
<dbReference type="AlphaFoldDB" id="A0AAV2G3F7"/>
<dbReference type="GO" id="GO:0030245">
    <property type="term" value="P:cellulose catabolic process"/>
    <property type="evidence" value="ECO:0007669"/>
    <property type="project" value="UniProtKB-KW"/>
</dbReference>
<keyword evidence="4" id="KW-0378">Hydrolase</keyword>
<evidence type="ECO:0000256" key="4">
    <source>
        <dbReference type="ARBA" id="ARBA00022801"/>
    </source>
</evidence>
<proteinExistence type="inferred from homology"/>